<evidence type="ECO:0000256" key="1">
    <source>
        <dbReference type="SAM" id="Coils"/>
    </source>
</evidence>
<evidence type="ECO:0008006" key="4">
    <source>
        <dbReference type="Google" id="ProtNLM"/>
    </source>
</evidence>
<evidence type="ECO:0000313" key="3">
    <source>
        <dbReference type="EMBL" id="GEW54143.1"/>
    </source>
</evidence>
<feature type="region of interest" description="Disordered" evidence="2">
    <location>
        <begin position="206"/>
        <end position="226"/>
    </location>
</feature>
<proteinExistence type="predicted"/>
<reference evidence="3" key="1">
    <citation type="journal article" date="2019" name="Sci. Rep.">
        <title>Draft genome of Tanacetum cinerariifolium, the natural source of mosquito coil.</title>
        <authorList>
            <person name="Yamashiro T."/>
            <person name="Shiraishi A."/>
            <person name="Satake H."/>
            <person name="Nakayama K."/>
        </authorList>
    </citation>
    <scope>NUCLEOTIDE SEQUENCE</scope>
</reference>
<sequence>MSTITDVRCVLSQKAFDALCEKFHIPEEVHPVLPDQGNTMHERPVGKIGLYTRVAKVSHFEILCRVYSVTPTVRLFRFFYVNSKKNGWMSFIKGSDRIPVCYTKPLDSLKTWNDHFFWVDDFACLRHYTLDEETYPLFLDKDGEDMDIFAFIHTSNPTKVKVVKRERKEDEPWLLETTVGRIVPLLPVAPNRGENELDASVDKLFDEGGSDAQTEQGDSADGEGGKSMSAVQRLFAGAVQNAEVRGEPIPTMPFVTSFISAIPEREGEGHTDSAEADFFARPFVLVLTATTTITSTDDPVVVVKEKIVKPSLFAVESTFAGRTDPAMAGLTDLTGSDFLVGGIRTVINPDSGLQKTYLFTEFNVGAARQMSLSDKVRMGAEYNIIEKRRLKSIVEEKDQLLKARDEEVENLKAQLLLKEAEVAEAIRLRAETSKLDTERNALDVKVTDLEAVVVRKEHELADSTAQLTFIKSHNDNLADQVLDLQVFSSEFKGKLSNYEYLTEWLEKFQDAQLKVINDKLENLYTDFVEMSIHLEETFYPHLLATIARCRWLLTYGMELVVANCLNSPGYLPAFGTTISKAIEKGMEDRLADGITHGKEELKADKDASIEAVMNILRLEKHLAERLSFNKSQPHADQLMVPIHHSSDKTTVGASTLW</sequence>
<gene>
    <name evidence="3" type="ORF">Tci_226119</name>
</gene>
<organism evidence="3">
    <name type="scientific">Tanacetum cinerariifolium</name>
    <name type="common">Dalmatian daisy</name>
    <name type="synonym">Chrysanthemum cinerariifolium</name>
    <dbReference type="NCBI Taxonomy" id="118510"/>
    <lineage>
        <taxon>Eukaryota</taxon>
        <taxon>Viridiplantae</taxon>
        <taxon>Streptophyta</taxon>
        <taxon>Embryophyta</taxon>
        <taxon>Tracheophyta</taxon>
        <taxon>Spermatophyta</taxon>
        <taxon>Magnoliopsida</taxon>
        <taxon>eudicotyledons</taxon>
        <taxon>Gunneridae</taxon>
        <taxon>Pentapetalae</taxon>
        <taxon>asterids</taxon>
        <taxon>campanulids</taxon>
        <taxon>Asterales</taxon>
        <taxon>Asteraceae</taxon>
        <taxon>Asteroideae</taxon>
        <taxon>Anthemideae</taxon>
        <taxon>Anthemidinae</taxon>
        <taxon>Tanacetum</taxon>
    </lineage>
</organism>
<comment type="caution">
    <text evidence="3">The sequence shown here is derived from an EMBL/GenBank/DDBJ whole genome shotgun (WGS) entry which is preliminary data.</text>
</comment>
<protein>
    <recommendedName>
        <fullName evidence="4">Transposase (Putative), gypsy type</fullName>
    </recommendedName>
</protein>
<accession>A0A699GVY0</accession>
<keyword evidence="1" id="KW-0175">Coiled coil</keyword>
<name>A0A699GVY0_TANCI</name>
<evidence type="ECO:0000256" key="2">
    <source>
        <dbReference type="SAM" id="MobiDB-lite"/>
    </source>
</evidence>
<dbReference type="EMBL" id="BKCJ010062770">
    <property type="protein sequence ID" value="GEW54143.1"/>
    <property type="molecule type" value="Genomic_DNA"/>
</dbReference>
<dbReference type="AlphaFoldDB" id="A0A699GVY0"/>
<feature type="coiled-coil region" evidence="1">
    <location>
        <begin position="394"/>
        <end position="428"/>
    </location>
</feature>